<feature type="domain" description="MRH" evidence="8">
    <location>
        <begin position="444"/>
        <end position="539"/>
    </location>
</feature>
<evidence type="ECO:0000313" key="10">
    <source>
        <dbReference type="Proteomes" id="UP000007264"/>
    </source>
</evidence>
<dbReference type="Pfam" id="PF12999">
    <property type="entry name" value="PRKCSH-like"/>
    <property type="match status" value="1"/>
</dbReference>
<dbReference type="InterPro" id="IPR009011">
    <property type="entry name" value="Man6P_isomerase_rcpt-bd_dom_sf"/>
</dbReference>
<evidence type="ECO:0000259" key="8">
    <source>
        <dbReference type="PROSITE" id="PS51914"/>
    </source>
</evidence>
<keyword evidence="4" id="KW-1015">Disulfide bond</keyword>
<evidence type="ECO:0000256" key="6">
    <source>
        <dbReference type="SAM" id="MobiDB-lite"/>
    </source>
</evidence>
<dbReference type="Proteomes" id="UP000007264">
    <property type="component" value="Unassembled WGS sequence"/>
</dbReference>
<reference evidence="9 10" key="1">
    <citation type="journal article" date="2012" name="Genome Biol.">
        <title>The genome of the polar eukaryotic microalga coccomyxa subellipsoidea reveals traits of cold adaptation.</title>
        <authorList>
            <person name="Blanc G."/>
            <person name="Agarkova I."/>
            <person name="Grimwood J."/>
            <person name="Kuo A."/>
            <person name="Brueggeman A."/>
            <person name="Dunigan D."/>
            <person name="Gurnon J."/>
            <person name="Ladunga I."/>
            <person name="Lindquist E."/>
            <person name="Lucas S."/>
            <person name="Pangilinan J."/>
            <person name="Proschold T."/>
            <person name="Salamov A."/>
            <person name="Schmutz J."/>
            <person name="Weeks D."/>
            <person name="Yamada T."/>
            <person name="Claverie J.M."/>
            <person name="Grigoriev I."/>
            <person name="Van Etten J."/>
            <person name="Lomsadze A."/>
            <person name="Borodovsky M."/>
        </authorList>
    </citation>
    <scope>NUCLEOTIDE SEQUENCE [LARGE SCALE GENOMIC DNA]</scope>
    <source>
        <strain evidence="9 10">C-169</strain>
    </source>
</reference>
<proteinExistence type="predicted"/>
<dbReference type="eggNOG" id="KOG2397">
    <property type="taxonomic scope" value="Eukaryota"/>
</dbReference>
<accession>I0YSS7</accession>
<feature type="compositionally biased region" description="Acidic residues" evidence="6">
    <location>
        <begin position="333"/>
        <end position="363"/>
    </location>
</feature>
<dbReference type="InterPro" id="IPR039794">
    <property type="entry name" value="Gtb1-like"/>
</dbReference>
<evidence type="ECO:0000313" key="9">
    <source>
        <dbReference type="EMBL" id="EIE21446.1"/>
    </source>
</evidence>
<feature type="chain" id="PRO_5003636623" description="Glucosidase 2 subunit beta" evidence="7">
    <location>
        <begin position="21"/>
        <end position="562"/>
    </location>
</feature>
<dbReference type="EMBL" id="AGSI01000012">
    <property type="protein sequence ID" value="EIE21446.1"/>
    <property type="molecule type" value="Genomic_DNA"/>
</dbReference>
<dbReference type="KEGG" id="csl:COCSUDRAFT_48116"/>
<dbReference type="GO" id="GO:0017177">
    <property type="term" value="C:glucosidase II complex"/>
    <property type="evidence" value="ECO:0007669"/>
    <property type="project" value="TreeGrafter"/>
</dbReference>
<evidence type="ECO:0000256" key="4">
    <source>
        <dbReference type="ARBA" id="ARBA00023157"/>
    </source>
</evidence>
<keyword evidence="2 7" id="KW-0732">Signal</keyword>
<dbReference type="Pfam" id="PF13015">
    <property type="entry name" value="PRKCSH_1"/>
    <property type="match status" value="1"/>
</dbReference>
<dbReference type="Gene3D" id="2.70.130.10">
    <property type="entry name" value="Mannose-6-phosphate receptor binding domain"/>
    <property type="match status" value="1"/>
</dbReference>
<feature type="signal peptide" evidence="7">
    <location>
        <begin position="1"/>
        <end position="20"/>
    </location>
</feature>
<feature type="coiled-coil region" evidence="5">
    <location>
        <begin position="535"/>
        <end position="562"/>
    </location>
</feature>
<dbReference type="GeneID" id="17039430"/>
<protein>
    <recommendedName>
        <fullName evidence="1">Glucosidase 2 subunit beta</fullName>
    </recommendedName>
</protein>
<comment type="caution">
    <text evidence="9">The sequence shown here is derived from an EMBL/GenBank/DDBJ whole genome shotgun (WGS) entry which is preliminary data.</text>
</comment>
<dbReference type="InterPro" id="IPR036607">
    <property type="entry name" value="PRKCSH"/>
</dbReference>
<dbReference type="OrthoDB" id="28322at2759"/>
<dbReference type="PANTHER" id="PTHR12630">
    <property type="entry name" value="N-LINKED OLIGOSACCHARIDE PROCESSING"/>
    <property type="match status" value="1"/>
</dbReference>
<feature type="region of interest" description="Disordered" evidence="6">
    <location>
        <begin position="189"/>
        <end position="256"/>
    </location>
</feature>
<dbReference type="PROSITE" id="PS51914">
    <property type="entry name" value="MRH"/>
    <property type="match status" value="1"/>
</dbReference>
<evidence type="ECO:0000256" key="1">
    <source>
        <dbReference type="ARBA" id="ARBA00022387"/>
    </source>
</evidence>
<organism evidence="9 10">
    <name type="scientific">Coccomyxa subellipsoidea (strain C-169)</name>
    <name type="common">Green microalga</name>
    <dbReference type="NCBI Taxonomy" id="574566"/>
    <lineage>
        <taxon>Eukaryota</taxon>
        <taxon>Viridiplantae</taxon>
        <taxon>Chlorophyta</taxon>
        <taxon>core chlorophytes</taxon>
        <taxon>Trebouxiophyceae</taxon>
        <taxon>Trebouxiophyceae incertae sedis</taxon>
        <taxon>Coccomyxaceae</taxon>
        <taxon>Coccomyxa</taxon>
        <taxon>Coccomyxa subellipsoidea</taxon>
    </lineage>
</organism>
<dbReference type="RefSeq" id="XP_005645990.1">
    <property type="nucleotide sequence ID" value="XM_005645933.1"/>
</dbReference>
<dbReference type="PANTHER" id="PTHR12630:SF1">
    <property type="entry name" value="GLUCOSIDASE 2 SUBUNIT BETA"/>
    <property type="match status" value="1"/>
</dbReference>
<feature type="compositionally biased region" description="Low complexity" evidence="6">
    <location>
        <begin position="215"/>
        <end position="234"/>
    </location>
</feature>
<sequence>MGIWHVFAALILSASSLVHCSDISFRGLDPALELYYRTKGDSFACLDGLKTIKYENINDNYCDCFDGSDEPGSSACVNGKFYCANKGYNPQHLNSSMVDDTFCDCCDGSDEQPGVCKNTCSEVGAAARAALKERAEAEAAGSKLREAYFTQASEMMTKWAAEEAQLAKSIADQKALTDKWKVKHDAVVEQERKQKEREDEAARQEAERIAKTPIDTAGQDTATAAAADGAADAAVPEEPAGDHITSMEPALTGSESAVDAADEIMKGAIKEAAEGTAQALDVPLEAVEQEADTRAMNPHEAAKQQEQQEGETAEERAKRVAAQWIRDETSDAPAEDAQEAEEASEGGAAEEEAVEEAAADEDLPQTPVQSGPPSLLGRIKTAVLSFLNATPFGPAEHISDGQAVKDKYWEHHNVLADLERQHAEVHKKLQLDFGPNKEFLPLHGKCFEADVDKYVYEICPHGSAVQKDGAARVSLGNWEGFREGHTVMAFTGGQHCWNGPQRSMVVSISCGKVEKLKHVEEPSRCEYVAHLTTPAACSEEVARQLQQQVEEAEQAVRAHDEL</sequence>
<feature type="region of interest" description="Disordered" evidence="6">
    <location>
        <begin position="289"/>
        <end position="373"/>
    </location>
</feature>
<feature type="compositionally biased region" description="Basic and acidic residues" evidence="6">
    <location>
        <begin position="189"/>
        <end position="210"/>
    </location>
</feature>
<dbReference type="AlphaFoldDB" id="I0YSS7"/>
<dbReference type="InterPro" id="IPR044865">
    <property type="entry name" value="MRH_dom"/>
</dbReference>
<evidence type="ECO:0000256" key="7">
    <source>
        <dbReference type="SAM" id="SignalP"/>
    </source>
</evidence>
<evidence type="ECO:0000256" key="5">
    <source>
        <dbReference type="SAM" id="Coils"/>
    </source>
</evidence>
<dbReference type="STRING" id="574566.I0YSS7"/>
<name>I0YSS7_COCSC</name>
<keyword evidence="5" id="KW-0175">Coiled coil</keyword>
<keyword evidence="10" id="KW-1185">Reference proteome</keyword>
<dbReference type="InterPro" id="IPR028146">
    <property type="entry name" value="PRKCSH_N"/>
</dbReference>
<gene>
    <name evidence="9" type="ORF">COCSUDRAFT_48116</name>
</gene>
<dbReference type="GO" id="GO:0006491">
    <property type="term" value="P:N-glycan processing"/>
    <property type="evidence" value="ECO:0007669"/>
    <property type="project" value="TreeGrafter"/>
</dbReference>
<evidence type="ECO:0000256" key="3">
    <source>
        <dbReference type="ARBA" id="ARBA00022824"/>
    </source>
</evidence>
<keyword evidence="3" id="KW-0256">Endoplasmic reticulum</keyword>
<evidence type="ECO:0000256" key="2">
    <source>
        <dbReference type="ARBA" id="ARBA00022729"/>
    </source>
</evidence>
<dbReference type="SUPFAM" id="SSF50911">
    <property type="entry name" value="Mannose 6-phosphate receptor domain"/>
    <property type="match status" value="1"/>
</dbReference>